<proteinExistence type="predicted"/>
<evidence type="ECO:0000313" key="2">
    <source>
        <dbReference type="EMBL" id="KAJ3481822.1"/>
    </source>
</evidence>
<organism evidence="2 3">
    <name type="scientific">Meripilus lineatus</name>
    <dbReference type="NCBI Taxonomy" id="2056292"/>
    <lineage>
        <taxon>Eukaryota</taxon>
        <taxon>Fungi</taxon>
        <taxon>Dikarya</taxon>
        <taxon>Basidiomycota</taxon>
        <taxon>Agaricomycotina</taxon>
        <taxon>Agaricomycetes</taxon>
        <taxon>Polyporales</taxon>
        <taxon>Meripilaceae</taxon>
        <taxon>Meripilus</taxon>
    </lineage>
</organism>
<accession>A0AAD5UZG3</accession>
<dbReference type="Proteomes" id="UP001212997">
    <property type="component" value="Unassembled WGS sequence"/>
</dbReference>
<gene>
    <name evidence="2" type="ORF">NLI96_g7398</name>
</gene>
<dbReference type="Pfam" id="PF00646">
    <property type="entry name" value="F-box"/>
    <property type="match status" value="1"/>
</dbReference>
<feature type="domain" description="F-box" evidence="1">
    <location>
        <begin position="14"/>
        <end position="50"/>
    </location>
</feature>
<sequence>MSENALLARPDFILPPELLREVLKCMEPVDHRSMTFVSRFVREQALDFVFNHLAYTGLSISNKIRGIHQARDDVKASIRKLKLDSKNLAIREHDKSSVILDFLRTLPSLQVLEYYQLGQLIPPGELSQLVDSVRNTPLSEFHLNTGVYAPVESSPTEGIAGLKKLSIVWTIGDSPNEPGSSVDHLYHLIRPSLNTLVELKIENSPEEVGPDLDLRLLTNAGETLRVFDYTMQHLDETVLDTIPEIFPQLQKLTLAWSNTTDEHSLLWKDSHITSLTKNKNLTSLQLSSDFEEEPEDTVRADEDYAWYIRCYKRRLTATQKISELMPRLRTCNWLQMGTDHKGSTMIHPFVIEERAPNHEGEEPVRVVRGVKQAWMGGDREDWRTGEIVRCKLGDLPGDIIGENDPQEEEEE</sequence>
<reference evidence="2" key="1">
    <citation type="submission" date="2022-07" db="EMBL/GenBank/DDBJ databases">
        <title>Genome Sequence of Physisporinus lineatus.</title>
        <authorList>
            <person name="Buettner E."/>
        </authorList>
    </citation>
    <scope>NUCLEOTIDE SEQUENCE</scope>
    <source>
        <strain evidence="2">VT162</strain>
    </source>
</reference>
<dbReference type="EMBL" id="JANAWD010000302">
    <property type="protein sequence ID" value="KAJ3481822.1"/>
    <property type="molecule type" value="Genomic_DNA"/>
</dbReference>
<dbReference type="InterPro" id="IPR001810">
    <property type="entry name" value="F-box_dom"/>
</dbReference>
<dbReference type="InterPro" id="IPR032675">
    <property type="entry name" value="LRR_dom_sf"/>
</dbReference>
<dbReference type="Gene3D" id="3.80.10.10">
    <property type="entry name" value="Ribonuclease Inhibitor"/>
    <property type="match status" value="1"/>
</dbReference>
<name>A0AAD5UZG3_9APHY</name>
<dbReference type="AlphaFoldDB" id="A0AAD5UZG3"/>
<comment type="caution">
    <text evidence="2">The sequence shown here is derived from an EMBL/GenBank/DDBJ whole genome shotgun (WGS) entry which is preliminary data.</text>
</comment>
<evidence type="ECO:0000313" key="3">
    <source>
        <dbReference type="Proteomes" id="UP001212997"/>
    </source>
</evidence>
<evidence type="ECO:0000259" key="1">
    <source>
        <dbReference type="Pfam" id="PF00646"/>
    </source>
</evidence>
<protein>
    <recommendedName>
        <fullName evidence="1">F-box domain-containing protein</fullName>
    </recommendedName>
</protein>
<keyword evidence="3" id="KW-1185">Reference proteome</keyword>